<dbReference type="EMBL" id="QOUI01000004">
    <property type="protein sequence ID" value="RCK69971.1"/>
    <property type="molecule type" value="Genomic_DNA"/>
</dbReference>
<feature type="transmembrane region" description="Helical" evidence="2">
    <location>
        <begin position="269"/>
        <end position="292"/>
    </location>
</feature>
<keyword evidence="4" id="KW-1185">Reference proteome</keyword>
<organism evidence="3 4">
    <name type="scientific">Desertihabitans brevis</name>
    <dbReference type="NCBI Taxonomy" id="2268447"/>
    <lineage>
        <taxon>Bacteria</taxon>
        <taxon>Bacillati</taxon>
        <taxon>Actinomycetota</taxon>
        <taxon>Actinomycetes</taxon>
        <taxon>Propionibacteriales</taxon>
        <taxon>Propionibacteriaceae</taxon>
        <taxon>Desertihabitans</taxon>
    </lineage>
</organism>
<keyword evidence="2" id="KW-0812">Transmembrane</keyword>
<dbReference type="AlphaFoldDB" id="A0A367YYF0"/>
<evidence type="ECO:0000256" key="2">
    <source>
        <dbReference type="SAM" id="Phobius"/>
    </source>
</evidence>
<keyword evidence="2" id="KW-0472">Membrane</keyword>
<proteinExistence type="predicted"/>
<feature type="compositionally biased region" description="Polar residues" evidence="1">
    <location>
        <begin position="53"/>
        <end position="64"/>
    </location>
</feature>
<evidence type="ECO:0000313" key="4">
    <source>
        <dbReference type="Proteomes" id="UP000252770"/>
    </source>
</evidence>
<feature type="region of interest" description="Disordered" evidence="1">
    <location>
        <begin position="1"/>
        <end position="164"/>
    </location>
</feature>
<protein>
    <submittedName>
        <fullName evidence="3">DUF4282 domain-containing protein</fullName>
    </submittedName>
</protein>
<evidence type="ECO:0000256" key="1">
    <source>
        <dbReference type="SAM" id="MobiDB-lite"/>
    </source>
</evidence>
<name>A0A367YYF0_9ACTN</name>
<dbReference type="Pfam" id="PF14110">
    <property type="entry name" value="DUF4282"/>
    <property type="match status" value="1"/>
</dbReference>
<feature type="compositionally biased region" description="Low complexity" evidence="1">
    <location>
        <begin position="79"/>
        <end position="107"/>
    </location>
</feature>
<feature type="compositionally biased region" description="Polar residues" evidence="1">
    <location>
        <begin position="1"/>
        <end position="11"/>
    </location>
</feature>
<comment type="caution">
    <text evidence="3">The sequence shown here is derived from an EMBL/GenBank/DDBJ whole genome shotgun (WGS) entry which is preliminary data.</text>
</comment>
<feature type="compositionally biased region" description="Low complexity" evidence="1">
    <location>
        <begin position="115"/>
        <end position="129"/>
    </location>
</feature>
<dbReference type="InterPro" id="IPR025557">
    <property type="entry name" value="DUF4282"/>
</dbReference>
<feature type="compositionally biased region" description="Gly residues" evidence="1">
    <location>
        <begin position="24"/>
        <end position="46"/>
    </location>
</feature>
<feature type="transmembrane region" description="Helical" evidence="2">
    <location>
        <begin position="239"/>
        <end position="263"/>
    </location>
</feature>
<dbReference type="RefSeq" id="WP_114126157.1">
    <property type="nucleotide sequence ID" value="NZ_QOUI01000004.1"/>
</dbReference>
<dbReference type="Proteomes" id="UP000252770">
    <property type="component" value="Unassembled WGS sequence"/>
</dbReference>
<sequence length="323" mass="33315">MSDYQQGQGNDPRQPEHGQDPQGGYPGYGQQQGYGQGGYGQAGYGQEGQQPGSAPSASWEQQDAGQRGEYPQEAQRGYGQQQSGWGAQQQEWGASQPSADQPQAGYGQQQGYGQQGQQSDYGQQPDYGQAQAGAYDPQAGYPQSQTSAGYPQSQTSAGYPQGQASAGYAQSQASAGYGQTGYDQSTGYGTPGASGYGGTGQDAYSAWSASPQPSTPKGGLRAIFDTTFSSYATPAIVKIVYIVVGVLLVLGWITYTIAAFAAAGAEDPALGVLAGLAVLVIGAVVVVVYLALIRIALEVSVASIRTAEGVREIAKHLGASSDS</sequence>
<keyword evidence="2" id="KW-1133">Transmembrane helix</keyword>
<feature type="compositionally biased region" description="Polar residues" evidence="1">
    <location>
        <begin position="141"/>
        <end position="155"/>
    </location>
</feature>
<accession>A0A367YYF0</accession>
<evidence type="ECO:0000313" key="3">
    <source>
        <dbReference type="EMBL" id="RCK69971.1"/>
    </source>
</evidence>
<reference evidence="3 4" key="1">
    <citation type="submission" date="2018-07" db="EMBL/GenBank/DDBJ databases">
        <title>Desertimonas flava gen. nov. sp. nov.</title>
        <authorList>
            <person name="Liu S."/>
        </authorList>
    </citation>
    <scope>NUCLEOTIDE SEQUENCE [LARGE SCALE GENOMIC DNA]</scope>
    <source>
        <strain evidence="3 4">16Sb5-5</strain>
    </source>
</reference>
<gene>
    <name evidence="3" type="ORF">DT076_08150</name>
</gene>